<accession>A0A6P1Y3F6</accession>
<evidence type="ECO:0008006" key="4">
    <source>
        <dbReference type="Google" id="ProtNLM"/>
    </source>
</evidence>
<name>A0A6P1Y3F6_9SPIR</name>
<proteinExistence type="predicted"/>
<gene>
    <name evidence="2" type="ORF">GWP43_12065</name>
</gene>
<sequence length="192" mass="22270">MALKRKLIFSVVFIFVAHIACGQVLQVADKKGDWTVSIYKYDKAYTTIEAVNLRNRKNIKIEGITRLDPRMYWLNEDILRIDFGSAVAPDISSYFFSTKYEKFSNHIFLVTNFVDLNNELVLCADTTISIVDIFNAGKSTILILPHDIFRAGCYWFCIGKKTKFDNKTLFLEYLVEGNNMDTYKIKEYEIPK</sequence>
<feature type="signal peptide" evidence="1">
    <location>
        <begin position="1"/>
        <end position="22"/>
    </location>
</feature>
<keyword evidence="1" id="KW-0732">Signal</keyword>
<organism evidence="2 3">
    <name type="scientific">Treponema vincentii</name>
    <dbReference type="NCBI Taxonomy" id="69710"/>
    <lineage>
        <taxon>Bacteria</taxon>
        <taxon>Pseudomonadati</taxon>
        <taxon>Spirochaetota</taxon>
        <taxon>Spirochaetia</taxon>
        <taxon>Spirochaetales</taxon>
        <taxon>Treponemataceae</taxon>
        <taxon>Treponema</taxon>
    </lineage>
</organism>
<dbReference type="EMBL" id="CP048020">
    <property type="protein sequence ID" value="QHX44055.1"/>
    <property type="molecule type" value="Genomic_DNA"/>
</dbReference>
<dbReference type="RefSeq" id="WP_162664353.1">
    <property type="nucleotide sequence ID" value="NZ_CP048020.1"/>
</dbReference>
<dbReference type="AlphaFoldDB" id="A0A6P1Y3F6"/>
<protein>
    <recommendedName>
        <fullName evidence="4">Lipoprotein</fullName>
    </recommendedName>
</protein>
<evidence type="ECO:0000313" key="3">
    <source>
        <dbReference type="Proteomes" id="UP000464374"/>
    </source>
</evidence>
<evidence type="ECO:0000313" key="2">
    <source>
        <dbReference type="EMBL" id="QHX44055.1"/>
    </source>
</evidence>
<reference evidence="2 3" key="1">
    <citation type="submission" date="2020-01" db="EMBL/GenBank/DDBJ databases">
        <title>Complete genome sequence of a human oral phylogroup 1 Treponema sp. strain ATCC 700766, originally isolated from periodontitis dental plaque.</title>
        <authorList>
            <person name="Chan Y."/>
            <person name="Huo Y.-B."/>
            <person name="Yu X.-L."/>
            <person name="Zeng H."/>
            <person name="Leung W.-K."/>
            <person name="Watt R.M."/>
        </authorList>
    </citation>
    <scope>NUCLEOTIDE SEQUENCE [LARGE SCALE GENOMIC DNA]</scope>
    <source>
        <strain evidence="2 3">OMZ 804</strain>
    </source>
</reference>
<dbReference type="KEGG" id="trz:GWP43_12065"/>
<evidence type="ECO:0000256" key="1">
    <source>
        <dbReference type="SAM" id="SignalP"/>
    </source>
</evidence>
<dbReference type="Proteomes" id="UP000464374">
    <property type="component" value="Chromosome"/>
</dbReference>
<feature type="chain" id="PRO_5027109233" description="Lipoprotein" evidence="1">
    <location>
        <begin position="23"/>
        <end position="192"/>
    </location>
</feature>